<dbReference type="PRINTS" id="PR00019">
    <property type="entry name" value="LEURICHRPT"/>
</dbReference>
<evidence type="ECO:0000313" key="13">
    <source>
        <dbReference type="EMBL" id="MED6184638.1"/>
    </source>
</evidence>
<dbReference type="PROSITE" id="PS51450">
    <property type="entry name" value="LRR"/>
    <property type="match status" value="1"/>
</dbReference>
<evidence type="ECO:0000256" key="6">
    <source>
        <dbReference type="ARBA" id="ARBA00022989"/>
    </source>
</evidence>
<dbReference type="Gene3D" id="1.10.510.10">
    <property type="entry name" value="Transferase(Phosphotransferase) domain 1"/>
    <property type="match status" value="1"/>
</dbReference>
<organism evidence="13 14">
    <name type="scientific">Stylosanthes scabra</name>
    <dbReference type="NCBI Taxonomy" id="79078"/>
    <lineage>
        <taxon>Eukaryota</taxon>
        <taxon>Viridiplantae</taxon>
        <taxon>Streptophyta</taxon>
        <taxon>Embryophyta</taxon>
        <taxon>Tracheophyta</taxon>
        <taxon>Spermatophyta</taxon>
        <taxon>Magnoliopsida</taxon>
        <taxon>eudicotyledons</taxon>
        <taxon>Gunneridae</taxon>
        <taxon>Pentapetalae</taxon>
        <taxon>rosids</taxon>
        <taxon>fabids</taxon>
        <taxon>Fabales</taxon>
        <taxon>Fabaceae</taxon>
        <taxon>Papilionoideae</taxon>
        <taxon>50 kb inversion clade</taxon>
        <taxon>dalbergioids sensu lato</taxon>
        <taxon>Dalbergieae</taxon>
        <taxon>Pterocarpus clade</taxon>
        <taxon>Stylosanthes</taxon>
    </lineage>
</organism>
<dbReference type="InterPro" id="IPR013210">
    <property type="entry name" value="LRR_N_plant-typ"/>
</dbReference>
<keyword evidence="5" id="KW-0677">Repeat</keyword>
<accession>A0ABU6WKP4</accession>
<dbReference type="SUPFAM" id="SSF56112">
    <property type="entry name" value="Protein kinase-like (PK-like)"/>
    <property type="match status" value="1"/>
</dbReference>
<keyword evidence="6 9" id="KW-1133">Transmembrane helix</keyword>
<evidence type="ECO:0000313" key="14">
    <source>
        <dbReference type="Proteomes" id="UP001341840"/>
    </source>
</evidence>
<dbReference type="InterPro" id="IPR001245">
    <property type="entry name" value="Ser-Thr/Tyr_kinase_cat_dom"/>
</dbReference>
<feature type="transmembrane region" description="Helical" evidence="9">
    <location>
        <begin position="421"/>
        <end position="446"/>
    </location>
</feature>
<dbReference type="InterPro" id="IPR050994">
    <property type="entry name" value="At_inactive_RLKs"/>
</dbReference>
<protein>
    <submittedName>
        <fullName evidence="13">Uncharacterized protein</fullName>
    </submittedName>
</protein>
<keyword evidence="2" id="KW-0433">Leucine-rich repeat</keyword>
<dbReference type="InterPro" id="IPR003591">
    <property type="entry name" value="Leu-rich_rpt_typical-subtyp"/>
</dbReference>
<evidence type="ECO:0000256" key="8">
    <source>
        <dbReference type="SAM" id="MobiDB-lite"/>
    </source>
</evidence>
<feature type="domain" description="Protein kinase" evidence="11">
    <location>
        <begin position="501"/>
        <end position="783"/>
    </location>
</feature>
<dbReference type="SMART" id="SM00369">
    <property type="entry name" value="LRR_TYP"/>
    <property type="match status" value="7"/>
</dbReference>
<dbReference type="Pfam" id="PF08263">
    <property type="entry name" value="LRRNT_2"/>
    <property type="match status" value="1"/>
</dbReference>
<dbReference type="PANTHER" id="PTHR48010">
    <property type="entry name" value="OS05G0588300 PROTEIN"/>
    <property type="match status" value="1"/>
</dbReference>
<evidence type="ECO:0000256" key="3">
    <source>
        <dbReference type="ARBA" id="ARBA00022692"/>
    </source>
</evidence>
<feature type="region of interest" description="Disordered" evidence="8">
    <location>
        <begin position="822"/>
        <end position="844"/>
    </location>
</feature>
<sequence>MAMELHRGMFLTLITLFFFVQFGFSSTTTTITETERHALLQLRNSLGISHKDWPRKAEPCRNWTGVKCQIGRVVALNITGLRRTTVNNLHSHSLINLTFLSSFIASGFVLNCSIPEWFGQRLTKLRVLDLGSCSLTGSIPSSLGGLTGLTFLSLSGNELTGRLPSELGRLSGLTVLDLSDNSLTGTVPNTVSSLKKLKRLDLSRNFLSGYVPPGLAALSNLQSLNLSDNALTGSLPLHLGNLSSLVTLDLSKNSLSGSLPSVLFSILFKLEVLILSDNAFDGTIPATLWSGINLQFLDLSGNNLTGPLPKLPNSSNVNYSGATFNVSNNLLYGSLNHILISKFKVIDLSNNYFQGEVHIGVFHNDVTALARNCLRMIQNQRNFGECRVFYGKRRLAFSLGSAQGPAQSPLQDSKSRNNKEVVFILAGIFGGLGFIVVLILVLIVLLEIGDNHSSSITIQRQKGTANVGPDHEVENPKDHVFVTRLGESFTYEQILQFTDNFAEANLIKHGHSGDLFFGSLGGGVNVVVKKVNLNVLKKESYMVELGLLSKVSHARLVPVLGHCLENEHEKCIVYKYMPNGDLATSLHNVTFSEDKFQSLDWITRLKIATGAAEGLSYLHEFNPPFVHRDVQASSILLDDKFEVRIGSLSEVTSQGGLHQSVITRIFRKSSSFDQGNSGSSFATCSQDVYCFGKVLLELITGNIGFSNSDDAATKEWLEHTLSYISIYNKDQVSKIVDPNLIVDDDLLEEVWAMAIVARSCLNHKPSKRPPMRYVLKALENPVKVVREESYSSSRLRTTSSRSWSFAFFGSWRLSSSEISTVTGTGHTNREGTNGFKDSGRVGSQSSVGLDLSSIHKRSSNEIFPEPLAMQDIEWQDGH</sequence>
<evidence type="ECO:0000256" key="9">
    <source>
        <dbReference type="SAM" id="Phobius"/>
    </source>
</evidence>
<gene>
    <name evidence="13" type="ORF">PIB30_049455</name>
</gene>
<evidence type="ECO:0000256" key="5">
    <source>
        <dbReference type="ARBA" id="ARBA00022737"/>
    </source>
</evidence>
<comment type="subcellular location">
    <subcellularLocation>
        <location evidence="1">Membrane</location>
    </subcellularLocation>
</comment>
<dbReference type="InterPro" id="IPR000595">
    <property type="entry name" value="cNMP-bd_dom"/>
</dbReference>
<dbReference type="Pfam" id="PF07714">
    <property type="entry name" value="PK_Tyr_Ser-Thr"/>
    <property type="match status" value="1"/>
</dbReference>
<feature type="chain" id="PRO_5047180970" evidence="10">
    <location>
        <begin position="26"/>
        <end position="878"/>
    </location>
</feature>
<keyword evidence="14" id="KW-1185">Reference proteome</keyword>
<dbReference type="Proteomes" id="UP001341840">
    <property type="component" value="Unassembled WGS sequence"/>
</dbReference>
<dbReference type="PANTHER" id="PTHR48010:SF58">
    <property type="entry name" value="RECEPTOR PROTEIN KINASE-LIKE PROTEIN ZAR1"/>
    <property type="match status" value="1"/>
</dbReference>
<evidence type="ECO:0000256" key="2">
    <source>
        <dbReference type="ARBA" id="ARBA00022614"/>
    </source>
</evidence>
<dbReference type="InterPro" id="IPR055414">
    <property type="entry name" value="LRR_R13L4/SHOC2-like"/>
</dbReference>
<dbReference type="InterPro" id="IPR001611">
    <property type="entry name" value="Leu-rich_rpt"/>
</dbReference>
<keyword evidence="4 10" id="KW-0732">Signal</keyword>
<evidence type="ECO:0000256" key="1">
    <source>
        <dbReference type="ARBA" id="ARBA00004370"/>
    </source>
</evidence>
<evidence type="ECO:0000256" key="4">
    <source>
        <dbReference type="ARBA" id="ARBA00022729"/>
    </source>
</evidence>
<evidence type="ECO:0000259" key="12">
    <source>
        <dbReference type="PROSITE" id="PS50042"/>
    </source>
</evidence>
<evidence type="ECO:0000259" key="11">
    <source>
        <dbReference type="PROSITE" id="PS50011"/>
    </source>
</evidence>
<dbReference type="InterPro" id="IPR032675">
    <property type="entry name" value="LRR_dom_sf"/>
</dbReference>
<dbReference type="InterPro" id="IPR011009">
    <property type="entry name" value="Kinase-like_dom_sf"/>
</dbReference>
<dbReference type="PROSITE" id="PS50011">
    <property type="entry name" value="PROTEIN_KINASE_DOM"/>
    <property type="match status" value="1"/>
</dbReference>
<proteinExistence type="predicted"/>
<feature type="signal peptide" evidence="10">
    <location>
        <begin position="1"/>
        <end position="25"/>
    </location>
</feature>
<evidence type="ECO:0000256" key="7">
    <source>
        <dbReference type="ARBA" id="ARBA00023136"/>
    </source>
</evidence>
<name>A0ABU6WKP4_9FABA</name>
<comment type="caution">
    <text evidence="13">The sequence shown here is derived from an EMBL/GenBank/DDBJ whole genome shotgun (WGS) entry which is preliminary data.</text>
</comment>
<feature type="transmembrane region" description="Helical" evidence="9">
    <location>
        <begin position="94"/>
        <end position="114"/>
    </location>
</feature>
<dbReference type="EMBL" id="JASCZI010181575">
    <property type="protein sequence ID" value="MED6184638.1"/>
    <property type="molecule type" value="Genomic_DNA"/>
</dbReference>
<dbReference type="Gene3D" id="3.80.10.10">
    <property type="entry name" value="Ribonuclease Inhibitor"/>
    <property type="match status" value="2"/>
</dbReference>
<dbReference type="Pfam" id="PF00560">
    <property type="entry name" value="LRR_1"/>
    <property type="match status" value="1"/>
</dbReference>
<keyword evidence="3 9" id="KW-0812">Transmembrane</keyword>
<dbReference type="SUPFAM" id="SSF52058">
    <property type="entry name" value="L domain-like"/>
    <property type="match status" value="1"/>
</dbReference>
<dbReference type="Pfam" id="PF23598">
    <property type="entry name" value="LRR_14"/>
    <property type="match status" value="1"/>
</dbReference>
<evidence type="ECO:0000256" key="10">
    <source>
        <dbReference type="SAM" id="SignalP"/>
    </source>
</evidence>
<reference evidence="13 14" key="1">
    <citation type="journal article" date="2023" name="Plants (Basel)">
        <title>Bridging the Gap: Combining Genomics and Transcriptomics Approaches to Understand Stylosanthes scabra, an Orphan Legume from the Brazilian Caatinga.</title>
        <authorList>
            <person name="Ferreira-Neto J.R.C."/>
            <person name="da Silva M.D."/>
            <person name="Binneck E."/>
            <person name="de Melo N.F."/>
            <person name="da Silva R.H."/>
            <person name="de Melo A.L.T.M."/>
            <person name="Pandolfi V."/>
            <person name="Bustamante F.O."/>
            <person name="Brasileiro-Vidal A.C."/>
            <person name="Benko-Iseppon A.M."/>
        </authorList>
    </citation>
    <scope>NUCLEOTIDE SEQUENCE [LARGE SCALE GENOMIC DNA]</scope>
    <source>
        <tissue evidence="13">Leaves</tissue>
    </source>
</reference>
<feature type="domain" description="Cyclic nucleotide-binding" evidence="12">
    <location>
        <begin position="506"/>
        <end position="559"/>
    </location>
</feature>
<keyword evidence="7 9" id="KW-0472">Membrane</keyword>
<dbReference type="PROSITE" id="PS50042">
    <property type="entry name" value="CNMP_BINDING_3"/>
    <property type="match status" value="1"/>
</dbReference>
<dbReference type="InterPro" id="IPR000719">
    <property type="entry name" value="Prot_kinase_dom"/>
</dbReference>
<dbReference type="Gene3D" id="3.30.200.20">
    <property type="entry name" value="Phosphorylase Kinase, domain 1"/>
    <property type="match status" value="1"/>
</dbReference>